<keyword evidence="5" id="KW-0812">Transmembrane</keyword>
<evidence type="ECO:0000256" key="5">
    <source>
        <dbReference type="ARBA" id="ARBA00022692"/>
    </source>
</evidence>
<dbReference type="Proteomes" id="UP001597106">
    <property type="component" value="Unassembled WGS sequence"/>
</dbReference>
<evidence type="ECO:0000256" key="8">
    <source>
        <dbReference type="ARBA" id="ARBA00022989"/>
    </source>
</evidence>
<sequence length="428" mass="48310">MVRLWCKRLLLTLLAAFLLTTLAVTAWIWQPYDKTAWRIKLPIGSGVQVRVLPLFMLATSPVGRWWLDHKAFSLHHGQIRLYDADGLRVHCQQCWLIAKSVSDKPLMLESVELWLKLNGQQLHGHLVAQSSALPNTPSAMPPTPAFKINFEGKVTMHALKLNWTLPATPLARLLAPLASHSSSIAQAHVSGILSASGTLRWPKQSWSAQPQLEQLQVTGLDLSKVTASTVQYDCPLLDEQKHPEKVHWLSYENMGHWLPMAVIIAEDAEFRHHPGYVLTQMRQLLGKESTDKAVGGSTITQQVVKYMFTNGERTWRRKIEELLYAVQLEHTLNKTQILNLYLNTVDWGPGLCGAHAAANYYFGLEPAKMNPIQAAWLAGIIRNPHRAWKQQFIARNPVLSRAESILHYMPESARKQPGTLNFRPLPVK</sequence>
<evidence type="ECO:0000256" key="6">
    <source>
        <dbReference type="ARBA" id="ARBA00022960"/>
    </source>
</evidence>
<evidence type="ECO:0000256" key="1">
    <source>
        <dbReference type="ARBA" id="ARBA00022475"/>
    </source>
</evidence>
<feature type="domain" description="Glycosyl transferase family 51" evidence="11">
    <location>
        <begin position="240"/>
        <end position="408"/>
    </location>
</feature>
<evidence type="ECO:0000259" key="11">
    <source>
        <dbReference type="Pfam" id="PF00912"/>
    </source>
</evidence>
<dbReference type="InterPro" id="IPR036950">
    <property type="entry name" value="PBP_transglycosylase"/>
</dbReference>
<dbReference type="InterPro" id="IPR023346">
    <property type="entry name" value="Lysozyme-like_dom_sf"/>
</dbReference>
<evidence type="ECO:0000256" key="10">
    <source>
        <dbReference type="ARBA" id="ARBA00023316"/>
    </source>
</evidence>
<evidence type="ECO:0000256" key="3">
    <source>
        <dbReference type="ARBA" id="ARBA00022676"/>
    </source>
</evidence>
<dbReference type="InterPro" id="IPR001264">
    <property type="entry name" value="Glyco_trans_51"/>
</dbReference>
<dbReference type="Pfam" id="PF00912">
    <property type="entry name" value="Transgly"/>
    <property type="match status" value="1"/>
</dbReference>
<keyword evidence="4" id="KW-0808">Transferase</keyword>
<proteinExistence type="predicted"/>
<accession>A0ABW3GDP3</accession>
<evidence type="ECO:0000256" key="2">
    <source>
        <dbReference type="ARBA" id="ARBA00022519"/>
    </source>
</evidence>
<dbReference type="SUPFAM" id="SSF53955">
    <property type="entry name" value="Lysozyme-like"/>
    <property type="match status" value="1"/>
</dbReference>
<dbReference type="EMBL" id="JBHTJW010000002">
    <property type="protein sequence ID" value="MFD0928746.1"/>
    <property type="molecule type" value="Genomic_DNA"/>
</dbReference>
<evidence type="ECO:0000256" key="9">
    <source>
        <dbReference type="ARBA" id="ARBA00023136"/>
    </source>
</evidence>
<evidence type="ECO:0000313" key="12">
    <source>
        <dbReference type="EMBL" id="MFD0928746.1"/>
    </source>
</evidence>
<keyword evidence="13" id="KW-1185">Reference proteome</keyword>
<dbReference type="RefSeq" id="WP_379073881.1">
    <property type="nucleotide sequence ID" value="NZ_JBHTJW010000002.1"/>
</dbReference>
<keyword evidence="8" id="KW-1133">Transmembrane helix</keyword>
<evidence type="ECO:0000256" key="4">
    <source>
        <dbReference type="ARBA" id="ARBA00022679"/>
    </source>
</evidence>
<dbReference type="Gene3D" id="1.10.3810.10">
    <property type="entry name" value="Biosynthetic peptidoglycan transglycosylase-like"/>
    <property type="match status" value="1"/>
</dbReference>
<dbReference type="PANTHER" id="PTHR30400:SF0">
    <property type="entry name" value="BIOSYNTHETIC PEPTIDOGLYCAN TRANSGLYCOSYLASE"/>
    <property type="match status" value="1"/>
</dbReference>
<evidence type="ECO:0000256" key="7">
    <source>
        <dbReference type="ARBA" id="ARBA00022984"/>
    </source>
</evidence>
<gene>
    <name evidence="12" type="ORF">ACFQ1T_03025</name>
</gene>
<comment type="caution">
    <text evidence="12">The sequence shown here is derived from an EMBL/GenBank/DDBJ whole genome shotgun (WGS) entry which is preliminary data.</text>
</comment>
<reference evidence="13" key="1">
    <citation type="journal article" date="2019" name="Int. J. Syst. Evol. Microbiol.">
        <title>The Global Catalogue of Microorganisms (GCM) 10K type strain sequencing project: providing services to taxonomists for standard genome sequencing and annotation.</title>
        <authorList>
            <consortium name="The Broad Institute Genomics Platform"/>
            <consortium name="The Broad Institute Genome Sequencing Center for Infectious Disease"/>
            <person name="Wu L."/>
            <person name="Ma J."/>
        </authorList>
    </citation>
    <scope>NUCLEOTIDE SEQUENCE [LARGE SCALE GENOMIC DNA]</scope>
    <source>
        <strain evidence="13">CCUG 59685</strain>
    </source>
</reference>
<dbReference type="PANTHER" id="PTHR30400">
    <property type="entry name" value="MONOFUNCTIONAL BIOSYNTHETIC PEPTIDOGLYCAN TRANSGLYCOSYLASE"/>
    <property type="match status" value="1"/>
</dbReference>
<dbReference type="InterPro" id="IPR011812">
    <property type="entry name" value="Pep_trsgly"/>
</dbReference>
<evidence type="ECO:0000313" key="13">
    <source>
        <dbReference type="Proteomes" id="UP001597106"/>
    </source>
</evidence>
<organism evidence="12 13">
    <name type="scientific">Methylophilus glucosoxydans</name>
    <dbReference type="NCBI Taxonomy" id="752553"/>
    <lineage>
        <taxon>Bacteria</taxon>
        <taxon>Pseudomonadati</taxon>
        <taxon>Pseudomonadota</taxon>
        <taxon>Betaproteobacteria</taxon>
        <taxon>Nitrosomonadales</taxon>
        <taxon>Methylophilaceae</taxon>
        <taxon>Methylophilus</taxon>
    </lineage>
</organism>
<keyword evidence="3" id="KW-0328">Glycosyltransferase</keyword>
<keyword evidence="7" id="KW-0573">Peptidoglycan synthesis</keyword>
<keyword evidence="2" id="KW-0997">Cell inner membrane</keyword>
<keyword evidence="6" id="KW-0133">Cell shape</keyword>
<protein>
    <submittedName>
        <fullName evidence="12">Biosynthetic peptidoglycan transglycosylase</fullName>
    </submittedName>
</protein>
<name>A0ABW3GDP3_9PROT</name>
<keyword evidence="9" id="KW-0472">Membrane</keyword>
<keyword evidence="10" id="KW-0961">Cell wall biogenesis/degradation</keyword>
<keyword evidence="1" id="KW-1003">Cell membrane</keyword>